<organism evidence="1 2">
    <name type="scientific">Coleophoma cylindrospora</name>
    <dbReference type="NCBI Taxonomy" id="1849047"/>
    <lineage>
        <taxon>Eukaryota</taxon>
        <taxon>Fungi</taxon>
        <taxon>Dikarya</taxon>
        <taxon>Ascomycota</taxon>
        <taxon>Pezizomycotina</taxon>
        <taxon>Leotiomycetes</taxon>
        <taxon>Helotiales</taxon>
        <taxon>Dermateaceae</taxon>
        <taxon>Coleophoma</taxon>
    </lineage>
</organism>
<protein>
    <submittedName>
        <fullName evidence="1">Uncharacterized protein</fullName>
    </submittedName>
</protein>
<comment type="caution">
    <text evidence="1">The sequence shown here is derived from an EMBL/GenBank/DDBJ whole genome shotgun (WGS) entry which is preliminary data.</text>
</comment>
<proteinExistence type="predicted"/>
<keyword evidence="2" id="KW-1185">Reference proteome</keyword>
<reference evidence="1 2" key="1">
    <citation type="journal article" date="2018" name="IMA Fungus">
        <title>IMA Genome-F 9: Draft genome sequence of Annulohypoxylon stygium, Aspergillus mulundensis, Berkeleyomyces basicola (syn. Thielaviopsis basicola), Ceratocystis smalleyi, two Cercospora beticola strains, Coleophoma cylindrospora, Fusarium fracticaudum, Phialophora cf. hyalina, and Morchella septimelata.</title>
        <authorList>
            <person name="Wingfield B.D."/>
            <person name="Bills G.F."/>
            <person name="Dong Y."/>
            <person name="Huang W."/>
            <person name="Nel W.J."/>
            <person name="Swalarsk-Parry B.S."/>
            <person name="Vaghefi N."/>
            <person name="Wilken P.M."/>
            <person name="An Z."/>
            <person name="de Beer Z.W."/>
            <person name="De Vos L."/>
            <person name="Chen L."/>
            <person name="Duong T.A."/>
            <person name="Gao Y."/>
            <person name="Hammerbacher A."/>
            <person name="Kikkert J.R."/>
            <person name="Li Y."/>
            <person name="Li H."/>
            <person name="Li K."/>
            <person name="Li Q."/>
            <person name="Liu X."/>
            <person name="Ma X."/>
            <person name="Naidoo K."/>
            <person name="Pethybridge S.J."/>
            <person name="Sun J."/>
            <person name="Steenkamp E.T."/>
            <person name="van der Nest M.A."/>
            <person name="van Wyk S."/>
            <person name="Wingfield M.J."/>
            <person name="Xiong C."/>
            <person name="Yue Q."/>
            <person name="Zhang X."/>
        </authorList>
    </citation>
    <scope>NUCLEOTIDE SEQUENCE [LARGE SCALE GENOMIC DNA]</scope>
    <source>
        <strain evidence="1 2">BP6252</strain>
    </source>
</reference>
<accession>A0A3D8QSX3</accession>
<dbReference type="EMBL" id="PDLM01000012">
    <property type="protein sequence ID" value="RDW64778.1"/>
    <property type="molecule type" value="Genomic_DNA"/>
</dbReference>
<evidence type="ECO:0000313" key="1">
    <source>
        <dbReference type="EMBL" id="RDW64778.1"/>
    </source>
</evidence>
<gene>
    <name evidence="1" type="ORF">BP6252_10429</name>
</gene>
<dbReference type="Proteomes" id="UP000256645">
    <property type="component" value="Unassembled WGS sequence"/>
</dbReference>
<evidence type="ECO:0000313" key="2">
    <source>
        <dbReference type="Proteomes" id="UP000256645"/>
    </source>
</evidence>
<dbReference type="AlphaFoldDB" id="A0A3D8QSX3"/>
<sequence length="147" mass="15931">MAPPTPKQLSDINTALDGLVDALEQHEQWSSDSKPPPGLFFVHDFATRSKYMLSEYENIKEGKALQHPDQFRPAPGKGENAAVKVFDEVCGRTMMLKMIIDDKSGKAAAMSGGGAPVDYGQTVRSKFADLMAVIPPDAMMRGMMGGI</sequence>
<name>A0A3D8QSX3_9HELO</name>
<dbReference type="OrthoDB" id="5282002at2759"/>